<proteinExistence type="predicted"/>
<dbReference type="EMBL" id="BKCJ011276118">
    <property type="protein sequence ID" value="GFD13968.1"/>
    <property type="molecule type" value="Genomic_DNA"/>
</dbReference>
<evidence type="ECO:0000313" key="1">
    <source>
        <dbReference type="EMBL" id="GFD13968.1"/>
    </source>
</evidence>
<gene>
    <name evidence="1" type="ORF">Tci_885937</name>
</gene>
<reference evidence="1" key="1">
    <citation type="journal article" date="2019" name="Sci. Rep.">
        <title>Draft genome of Tanacetum cinerariifolium, the natural source of mosquito coil.</title>
        <authorList>
            <person name="Yamashiro T."/>
            <person name="Shiraishi A."/>
            <person name="Satake H."/>
            <person name="Nakayama K."/>
        </authorList>
    </citation>
    <scope>NUCLEOTIDE SEQUENCE</scope>
</reference>
<sequence length="208" mass="21067">LAATGATGGVQLAGTRTFSPDASYVYNGTAAQVTGPGLPGRVRNLTITNASGVTLSVPTAVAQLLTLANGNLTLADQSLTLLSDATGTAMVVNTNGVVNGTATVQRYIDPATNGGAGYRHYSSPVQNATVADLATSGFTPVVNPAYNTQGNSVTPFPTVFGYDANRLTASGANFDQGWYSPAAMSEVLTPGLGYTVNIPASQTVDFVG</sequence>
<comment type="caution">
    <text evidence="1">The sequence shown here is derived from an EMBL/GenBank/DDBJ whole genome shotgun (WGS) entry which is preliminary data.</text>
</comment>
<organism evidence="1">
    <name type="scientific">Tanacetum cinerariifolium</name>
    <name type="common">Dalmatian daisy</name>
    <name type="synonym">Chrysanthemum cinerariifolium</name>
    <dbReference type="NCBI Taxonomy" id="118510"/>
    <lineage>
        <taxon>Eukaryota</taxon>
        <taxon>Viridiplantae</taxon>
        <taxon>Streptophyta</taxon>
        <taxon>Embryophyta</taxon>
        <taxon>Tracheophyta</taxon>
        <taxon>Spermatophyta</taxon>
        <taxon>Magnoliopsida</taxon>
        <taxon>eudicotyledons</taxon>
        <taxon>Gunneridae</taxon>
        <taxon>Pentapetalae</taxon>
        <taxon>asterids</taxon>
        <taxon>campanulids</taxon>
        <taxon>Asterales</taxon>
        <taxon>Asteraceae</taxon>
        <taxon>Asteroideae</taxon>
        <taxon>Anthemideae</taxon>
        <taxon>Anthemidinae</taxon>
        <taxon>Tanacetum</taxon>
    </lineage>
</organism>
<protein>
    <submittedName>
        <fullName evidence="1">Uncharacterized protein</fullName>
    </submittedName>
</protein>
<accession>A0A699TY26</accession>
<feature type="non-terminal residue" evidence="1">
    <location>
        <position position="208"/>
    </location>
</feature>
<feature type="non-terminal residue" evidence="1">
    <location>
        <position position="1"/>
    </location>
</feature>
<name>A0A699TY26_TANCI</name>
<dbReference type="AlphaFoldDB" id="A0A699TY26"/>